<reference evidence="5 6" key="1">
    <citation type="submission" date="2020-04" db="EMBL/GenBank/DDBJ databases">
        <title>Phylogenetic Diversity and Antibacterial Activity against Ralstonia solanacearum of Endophytic Actinomycete Isolated from Moss.</title>
        <authorList>
            <person name="Zhuang X."/>
        </authorList>
    </citation>
    <scope>NUCLEOTIDE SEQUENCE [LARGE SCALE GENOMIC DNA]</scope>
    <source>
        <strain evidence="5 6">LD120</strain>
    </source>
</reference>
<dbReference type="PANTHER" id="PTHR43537">
    <property type="entry name" value="TRANSCRIPTIONAL REGULATOR, GNTR FAMILY"/>
    <property type="match status" value="1"/>
</dbReference>
<protein>
    <submittedName>
        <fullName evidence="5">GntR family transcriptional regulator</fullName>
    </submittedName>
</protein>
<evidence type="ECO:0000256" key="1">
    <source>
        <dbReference type="ARBA" id="ARBA00023015"/>
    </source>
</evidence>
<dbReference type="InterPro" id="IPR000524">
    <property type="entry name" value="Tscrpt_reg_HTH_GntR"/>
</dbReference>
<dbReference type="PROSITE" id="PS50949">
    <property type="entry name" value="HTH_GNTR"/>
    <property type="match status" value="1"/>
</dbReference>
<evidence type="ECO:0000256" key="2">
    <source>
        <dbReference type="ARBA" id="ARBA00023125"/>
    </source>
</evidence>
<feature type="domain" description="HTH gntR-type" evidence="4">
    <location>
        <begin position="14"/>
        <end position="81"/>
    </location>
</feature>
<dbReference type="Gene3D" id="1.20.120.530">
    <property type="entry name" value="GntR ligand-binding domain-like"/>
    <property type="match status" value="1"/>
</dbReference>
<evidence type="ECO:0000313" key="5">
    <source>
        <dbReference type="EMBL" id="NKI43910.1"/>
    </source>
</evidence>
<accession>A0ABX1H6D0</accession>
<gene>
    <name evidence="5" type="ORF">HFV08_22195</name>
</gene>
<dbReference type="InterPro" id="IPR008920">
    <property type="entry name" value="TF_FadR/GntR_C"/>
</dbReference>
<keyword evidence="6" id="KW-1185">Reference proteome</keyword>
<keyword evidence="1" id="KW-0805">Transcription regulation</keyword>
<keyword evidence="3" id="KW-0804">Transcription</keyword>
<dbReference type="SMART" id="SM00345">
    <property type="entry name" value="HTH_GNTR"/>
    <property type="match status" value="1"/>
</dbReference>
<name>A0ABX1H6D0_9ACTN</name>
<dbReference type="Pfam" id="PF07729">
    <property type="entry name" value="FCD"/>
    <property type="match status" value="1"/>
</dbReference>
<comment type="caution">
    <text evidence="5">The sequence shown here is derived from an EMBL/GenBank/DDBJ whole genome shotgun (WGS) entry which is preliminary data.</text>
</comment>
<dbReference type="PANTHER" id="PTHR43537:SF45">
    <property type="entry name" value="GNTR FAMILY REGULATORY PROTEIN"/>
    <property type="match status" value="1"/>
</dbReference>
<dbReference type="Gene3D" id="1.10.10.10">
    <property type="entry name" value="Winged helix-like DNA-binding domain superfamily/Winged helix DNA-binding domain"/>
    <property type="match status" value="1"/>
</dbReference>
<evidence type="ECO:0000256" key="3">
    <source>
        <dbReference type="ARBA" id="ARBA00023163"/>
    </source>
</evidence>
<dbReference type="InterPro" id="IPR036390">
    <property type="entry name" value="WH_DNA-bd_sf"/>
</dbReference>
<proteinExistence type="predicted"/>
<dbReference type="Pfam" id="PF00392">
    <property type="entry name" value="GntR"/>
    <property type="match status" value="1"/>
</dbReference>
<dbReference type="InterPro" id="IPR011711">
    <property type="entry name" value="GntR_C"/>
</dbReference>
<dbReference type="InterPro" id="IPR036388">
    <property type="entry name" value="WH-like_DNA-bd_sf"/>
</dbReference>
<dbReference type="EMBL" id="JAAWWP010000015">
    <property type="protein sequence ID" value="NKI43910.1"/>
    <property type="molecule type" value="Genomic_DNA"/>
</dbReference>
<keyword evidence="2" id="KW-0238">DNA-binding</keyword>
<dbReference type="SMART" id="SM00895">
    <property type="entry name" value="FCD"/>
    <property type="match status" value="1"/>
</dbReference>
<organism evidence="5 6">
    <name type="scientific">Streptomyces physcomitrii</name>
    <dbReference type="NCBI Taxonomy" id="2724184"/>
    <lineage>
        <taxon>Bacteria</taxon>
        <taxon>Bacillati</taxon>
        <taxon>Actinomycetota</taxon>
        <taxon>Actinomycetes</taxon>
        <taxon>Kitasatosporales</taxon>
        <taxon>Streptomycetaceae</taxon>
        <taxon>Streptomyces</taxon>
    </lineage>
</organism>
<dbReference type="SUPFAM" id="SSF46785">
    <property type="entry name" value="Winged helix' DNA-binding domain"/>
    <property type="match status" value="1"/>
</dbReference>
<evidence type="ECO:0000313" key="6">
    <source>
        <dbReference type="Proteomes" id="UP000772196"/>
    </source>
</evidence>
<dbReference type="CDD" id="cd07377">
    <property type="entry name" value="WHTH_GntR"/>
    <property type="match status" value="1"/>
</dbReference>
<sequence length="231" mass="25819">MPELAGDRALLGRTSTAERVADILKSRISEGYFTPGTRLSEESIGGALGVSRNTLREAFRLLTHERLLEHRLNRGVFVRMLSTADVEDIYRTRQLVECAVVRSLGERPRPLHTVAQTVIEGRRAAHAGRWSAVSTANIHFHRELVALAGSERTDELMRGVLAELRLAFHVVADPRRLHEPYLARNAHLLKVLEAGEIRQAEELLVGYLDDSLRELLDVYGQRMADTEPGGS</sequence>
<evidence type="ECO:0000259" key="4">
    <source>
        <dbReference type="PROSITE" id="PS50949"/>
    </source>
</evidence>
<dbReference type="SUPFAM" id="SSF48008">
    <property type="entry name" value="GntR ligand-binding domain-like"/>
    <property type="match status" value="1"/>
</dbReference>
<dbReference type="Proteomes" id="UP000772196">
    <property type="component" value="Unassembled WGS sequence"/>
</dbReference>